<dbReference type="EMBL" id="BART01022965">
    <property type="protein sequence ID" value="GAH02854.1"/>
    <property type="molecule type" value="Genomic_DNA"/>
</dbReference>
<accession>X1DCR1</accession>
<evidence type="ECO:0000256" key="1">
    <source>
        <dbReference type="SAM" id="Phobius"/>
    </source>
</evidence>
<sequence length="87" mass="9089">MELTKEKIAYAKKAQVGNVAVGVAITALIATIMYVAVAIPIVQEITITANVTGTTATILNLLPLFYALGALIAVSGLIGIMSLIQRF</sequence>
<proteinExistence type="predicted"/>
<feature type="transmembrane region" description="Helical" evidence="1">
    <location>
        <begin position="62"/>
        <end position="84"/>
    </location>
</feature>
<feature type="transmembrane region" description="Helical" evidence="1">
    <location>
        <begin position="21"/>
        <end position="42"/>
    </location>
</feature>
<keyword evidence="1" id="KW-1133">Transmembrane helix</keyword>
<organism evidence="2">
    <name type="scientific">marine sediment metagenome</name>
    <dbReference type="NCBI Taxonomy" id="412755"/>
    <lineage>
        <taxon>unclassified sequences</taxon>
        <taxon>metagenomes</taxon>
        <taxon>ecological metagenomes</taxon>
    </lineage>
</organism>
<evidence type="ECO:0000313" key="2">
    <source>
        <dbReference type="EMBL" id="GAH02854.1"/>
    </source>
</evidence>
<keyword evidence="1" id="KW-0812">Transmembrane</keyword>
<comment type="caution">
    <text evidence="2">The sequence shown here is derived from an EMBL/GenBank/DDBJ whole genome shotgun (WGS) entry which is preliminary data.</text>
</comment>
<dbReference type="AlphaFoldDB" id="X1DCR1"/>
<name>X1DCR1_9ZZZZ</name>
<reference evidence="2" key="1">
    <citation type="journal article" date="2014" name="Front. Microbiol.">
        <title>High frequency of phylogenetically diverse reductive dehalogenase-homologous genes in deep subseafloor sedimentary metagenomes.</title>
        <authorList>
            <person name="Kawai M."/>
            <person name="Futagami T."/>
            <person name="Toyoda A."/>
            <person name="Takaki Y."/>
            <person name="Nishi S."/>
            <person name="Hori S."/>
            <person name="Arai W."/>
            <person name="Tsubouchi T."/>
            <person name="Morono Y."/>
            <person name="Uchiyama I."/>
            <person name="Ito T."/>
            <person name="Fujiyama A."/>
            <person name="Inagaki F."/>
            <person name="Takami H."/>
        </authorList>
    </citation>
    <scope>NUCLEOTIDE SEQUENCE</scope>
    <source>
        <strain evidence="2">Expedition CK06-06</strain>
    </source>
</reference>
<keyword evidence="1" id="KW-0472">Membrane</keyword>
<gene>
    <name evidence="2" type="ORF">S01H4_41922</name>
</gene>
<protein>
    <submittedName>
        <fullName evidence="2">Uncharacterized protein</fullName>
    </submittedName>
</protein>